<evidence type="ECO:0000313" key="2">
    <source>
        <dbReference type="Proteomes" id="UP000001548"/>
    </source>
</evidence>
<keyword evidence="2" id="KW-1185">Reference proteome</keyword>
<dbReference type="AlphaFoldDB" id="D3KGF1"/>
<dbReference type="VEuPathDB" id="GiardiaDB:GL50803_3116"/>
<reference evidence="1 2" key="1">
    <citation type="journal article" date="2007" name="Science">
        <title>Genomic minimalism in the early diverging intestinal parasite Giardia lamblia.</title>
        <authorList>
            <person name="Morrison H.G."/>
            <person name="McArthur A.G."/>
            <person name="Gillin F.D."/>
            <person name="Aley S.B."/>
            <person name="Adam R.D."/>
            <person name="Olsen G.J."/>
            <person name="Best A.A."/>
            <person name="Cande W.Z."/>
            <person name="Chen F."/>
            <person name="Cipriano M.J."/>
            <person name="Davids B.J."/>
            <person name="Dawson S.C."/>
            <person name="Elmendorf H.G."/>
            <person name="Hehl A.B."/>
            <person name="Holder M.E."/>
            <person name="Huse S.M."/>
            <person name="Kim U.U."/>
            <person name="Lasek-Nesselquist E."/>
            <person name="Manning G."/>
            <person name="Nigam A."/>
            <person name="Nixon J.E."/>
            <person name="Palm D."/>
            <person name="Passamaneck N.E."/>
            <person name="Prabhu A."/>
            <person name="Reich C.I."/>
            <person name="Reiner D.S."/>
            <person name="Samuelson J."/>
            <person name="Svard S.G."/>
            <person name="Sogin M.L."/>
        </authorList>
    </citation>
    <scope>NUCLEOTIDE SEQUENCE [LARGE SCALE GENOMIC DNA]</scope>
    <source>
        <strain evidence="1 2">WB C6</strain>
    </source>
</reference>
<name>D3KGF1_GIAIC</name>
<protein>
    <submittedName>
        <fullName evidence="1">Uncharacterized protein</fullName>
    </submittedName>
</protein>
<comment type="caution">
    <text evidence="1">The sequence shown here is derived from an EMBL/GenBank/DDBJ whole genome shotgun (WGS) entry which is preliminary data.</text>
</comment>
<dbReference type="HOGENOM" id="CLU_1334081_0_0_1"/>
<dbReference type="EMBL" id="AACB03000005">
    <property type="protein sequence ID" value="KAE8301860.1"/>
    <property type="molecule type" value="Genomic_DNA"/>
</dbReference>
<dbReference type="Proteomes" id="UP000001548">
    <property type="component" value="Unassembled WGS sequence"/>
</dbReference>
<evidence type="ECO:0000313" key="1">
    <source>
        <dbReference type="EMBL" id="KAE8301860.1"/>
    </source>
</evidence>
<gene>
    <name evidence="1" type="ORF">GL50803_003116</name>
</gene>
<sequence>MDGDSSKVPEQSIHVPLKCSLPCDSRSQIHKSRLENQDTRSFFQQVDYAERDLDLLLCRSKRHIDKTISVVHHQTERLRQLMFGQMVTAINQKVELSRLRAQQAKKLGGRKRATDMTAADCQQHAQTQVDLLKMQTSPEEFLQRITKRSSAYMYQQDSDIDRTTRALASCRTRLDKLDFQFMGPCPRNGLSDKEVKEELRGLFDSL</sequence>
<proteinExistence type="predicted"/>
<dbReference type="OMA" id="GPCPRNG"/>
<organism evidence="1 2">
    <name type="scientific">Giardia intestinalis (strain ATCC 50803 / WB clone C6)</name>
    <name type="common">Giardia lamblia</name>
    <dbReference type="NCBI Taxonomy" id="184922"/>
    <lineage>
        <taxon>Eukaryota</taxon>
        <taxon>Metamonada</taxon>
        <taxon>Diplomonadida</taxon>
        <taxon>Hexamitidae</taxon>
        <taxon>Giardiinae</taxon>
        <taxon>Giardia</taxon>
    </lineage>
</organism>
<accession>D3KGF1</accession>